<keyword evidence="1" id="KW-0472">Membrane</keyword>
<keyword evidence="1" id="KW-1133">Transmembrane helix</keyword>
<feature type="domain" description="Putative Flp pilus-assembly TadG-like N-terminal" evidence="2">
    <location>
        <begin position="13"/>
        <end position="57"/>
    </location>
</feature>
<dbReference type="InterPro" id="IPR028087">
    <property type="entry name" value="Tad_N"/>
</dbReference>
<evidence type="ECO:0000313" key="4">
    <source>
        <dbReference type="Proteomes" id="UP000001219"/>
    </source>
</evidence>
<feature type="transmembrane region" description="Helical" evidence="1">
    <location>
        <begin position="20"/>
        <end position="42"/>
    </location>
</feature>
<evidence type="ECO:0000259" key="2">
    <source>
        <dbReference type="Pfam" id="PF13400"/>
    </source>
</evidence>
<dbReference type="Pfam" id="PF13400">
    <property type="entry name" value="Tad"/>
    <property type="match status" value="1"/>
</dbReference>
<name>D0LEI1_GORB4</name>
<dbReference type="AlphaFoldDB" id="D0LEI1"/>
<dbReference type="KEGG" id="gbr:Gbro_0570"/>
<dbReference type="OrthoDB" id="4382000at2"/>
<dbReference type="eggNOG" id="ENOG5033B4F">
    <property type="taxonomic scope" value="Bacteria"/>
</dbReference>
<keyword evidence="4" id="KW-1185">Reference proteome</keyword>
<dbReference type="NCBIfam" id="TIGR03816">
    <property type="entry name" value="tadE_like_DECH"/>
    <property type="match status" value="1"/>
</dbReference>
<reference evidence="3 4" key="2">
    <citation type="journal article" date="2010" name="Stand. Genomic Sci.">
        <title>Complete genome sequence of Gordonia bronchialis type strain (3410).</title>
        <authorList>
            <person name="Ivanova N."/>
            <person name="Sikorski J."/>
            <person name="Jando M."/>
            <person name="Lapidus A."/>
            <person name="Nolan M."/>
            <person name="Lucas S."/>
            <person name="Del Rio T.G."/>
            <person name="Tice H."/>
            <person name="Copeland A."/>
            <person name="Cheng J.F."/>
            <person name="Chen F."/>
            <person name="Bruce D."/>
            <person name="Goodwin L."/>
            <person name="Pitluck S."/>
            <person name="Mavromatis K."/>
            <person name="Ovchinnikova G."/>
            <person name="Pati A."/>
            <person name="Chen A."/>
            <person name="Palaniappan K."/>
            <person name="Land M."/>
            <person name="Hauser L."/>
            <person name="Chang Y.J."/>
            <person name="Jeffries C.D."/>
            <person name="Chain P."/>
            <person name="Saunders E."/>
            <person name="Han C."/>
            <person name="Detter J.C."/>
            <person name="Brettin T."/>
            <person name="Rohde M."/>
            <person name="Goker M."/>
            <person name="Bristow J."/>
            <person name="Eisen J.A."/>
            <person name="Markowitz V."/>
            <person name="Hugenholtz P."/>
            <person name="Klenk H.P."/>
            <person name="Kyrpides N.C."/>
        </authorList>
    </citation>
    <scope>NUCLEOTIDE SEQUENCE [LARGE SCALE GENOMIC DNA]</scope>
    <source>
        <strain evidence="4">ATCC 25592 / DSM 43247 / BCRC 13721 / JCM 3198 / KCTC 3076 / NBRC 16047 / NCTC 10667</strain>
    </source>
</reference>
<protein>
    <recommendedName>
        <fullName evidence="2">Putative Flp pilus-assembly TadG-like N-terminal domain-containing protein</fullName>
    </recommendedName>
</protein>
<dbReference type="InterPro" id="IPR021202">
    <property type="entry name" value="Rv3654c-like"/>
</dbReference>
<dbReference type="STRING" id="526226.Gbro_0570"/>
<accession>D0LEI1</accession>
<gene>
    <name evidence="3" type="ordered locus">Gbro_0570</name>
</gene>
<evidence type="ECO:0000256" key="1">
    <source>
        <dbReference type="SAM" id="Phobius"/>
    </source>
</evidence>
<dbReference type="RefSeq" id="WP_012832487.1">
    <property type="nucleotide sequence ID" value="NC_013441.1"/>
</dbReference>
<dbReference type="HOGENOM" id="CLU_104210_3_1_11"/>
<dbReference type="EMBL" id="CP001802">
    <property type="protein sequence ID" value="ACY19899.1"/>
    <property type="molecule type" value="Genomic_DNA"/>
</dbReference>
<proteinExistence type="predicted"/>
<evidence type="ECO:0000313" key="3">
    <source>
        <dbReference type="EMBL" id="ACY19899.1"/>
    </source>
</evidence>
<organism evidence="3 4">
    <name type="scientific">Gordonia bronchialis (strain ATCC 25592 / DSM 43247 / BCRC 13721 / JCM 3198 / KCTC 3076 / NBRC 16047 / NCTC 10667)</name>
    <name type="common">Rhodococcus bronchialis</name>
    <dbReference type="NCBI Taxonomy" id="526226"/>
    <lineage>
        <taxon>Bacteria</taxon>
        <taxon>Bacillati</taxon>
        <taxon>Actinomycetota</taxon>
        <taxon>Actinomycetes</taxon>
        <taxon>Mycobacteriales</taxon>
        <taxon>Gordoniaceae</taxon>
        <taxon>Gordonia</taxon>
    </lineage>
</organism>
<sequence>MRATGSLVSDERGVATVLGAFVIAALAAVTVLVLYIGAAVVARHRAQSAADLSALAATVAHAEAQQEPCVAARELASAQRPPAQLTDCRIDGDDVIVRTTIPIDLGLFGVRAASAQARAGPVG</sequence>
<keyword evidence="1" id="KW-0812">Transmembrane</keyword>
<dbReference type="Proteomes" id="UP000001219">
    <property type="component" value="Chromosome"/>
</dbReference>
<reference evidence="4" key="1">
    <citation type="submission" date="2009-10" db="EMBL/GenBank/DDBJ databases">
        <title>The complete chromosome of Gordonia bronchialis DSM 43247.</title>
        <authorList>
            <consortium name="US DOE Joint Genome Institute (JGI-PGF)"/>
            <person name="Lucas S."/>
            <person name="Copeland A."/>
            <person name="Lapidus A."/>
            <person name="Glavina del Rio T."/>
            <person name="Dalin E."/>
            <person name="Tice H."/>
            <person name="Bruce D."/>
            <person name="Goodwin L."/>
            <person name="Pitluck S."/>
            <person name="Kyrpides N."/>
            <person name="Mavromatis K."/>
            <person name="Ivanova N."/>
            <person name="Ovchinnikova G."/>
            <person name="Saunders E."/>
            <person name="Brettin T."/>
            <person name="Detter J.C."/>
            <person name="Han C."/>
            <person name="Larimer F."/>
            <person name="Land M."/>
            <person name="Hauser L."/>
            <person name="Markowitz V."/>
            <person name="Cheng J.-F."/>
            <person name="Hugenholtz P."/>
            <person name="Woyke T."/>
            <person name="Wu D."/>
            <person name="Jando M."/>
            <person name="Schneider S."/>
            <person name="Goeker M."/>
            <person name="Klenk H.-P."/>
            <person name="Eisen J.A."/>
        </authorList>
    </citation>
    <scope>NUCLEOTIDE SEQUENCE [LARGE SCALE GENOMIC DNA]</scope>
    <source>
        <strain evidence="4">ATCC 25592 / DSM 43247 / BCRC 13721 / JCM 3198 / KCTC 3076 / NBRC 16047 / NCTC 10667</strain>
    </source>
</reference>